<dbReference type="PANTHER" id="PTHR33202">
    <property type="entry name" value="ZINC UPTAKE REGULATION PROTEIN"/>
    <property type="match status" value="1"/>
</dbReference>
<keyword evidence="4" id="KW-0678">Repressor</keyword>
<comment type="subcellular location">
    <subcellularLocation>
        <location evidence="1">Cytoplasm</location>
    </subcellularLocation>
</comment>
<evidence type="ECO:0000256" key="1">
    <source>
        <dbReference type="ARBA" id="ARBA00004496"/>
    </source>
</evidence>
<proteinExistence type="inferred from homology"/>
<dbReference type="InterPro" id="IPR043135">
    <property type="entry name" value="Fur_C"/>
</dbReference>
<evidence type="ECO:0000256" key="4">
    <source>
        <dbReference type="ARBA" id="ARBA00022491"/>
    </source>
</evidence>
<reference evidence="13" key="2">
    <citation type="submission" date="2020-09" db="EMBL/GenBank/DDBJ databases">
        <authorList>
            <person name="Sun Q."/>
            <person name="Ohkuma M."/>
        </authorList>
    </citation>
    <scope>NUCLEOTIDE SEQUENCE</scope>
    <source>
        <strain evidence="13">JCM 1480</strain>
    </source>
</reference>
<evidence type="ECO:0000256" key="9">
    <source>
        <dbReference type="ARBA" id="ARBA00023125"/>
    </source>
</evidence>
<feature type="binding site" evidence="11">
    <location>
        <position position="93"/>
    </location>
    <ligand>
        <name>Zn(2+)</name>
        <dbReference type="ChEBI" id="CHEBI:29105"/>
    </ligand>
</feature>
<dbReference type="CDD" id="cd07153">
    <property type="entry name" value="Fur_like"/>
    <property type="match status" value="1"/>
</dbReference>
<keyword evidence="7" id="KW-0408">Iron</keyword>
<dbReference type="SUPFAM" id="SSF46785">
    <property type="entry name" value="Winged helix' DNA-binding domain"/>
    <property type="match status" value="1"/>
</dbReference>
<keyword evidence="3" id="KW-0963">Cytoplasm</keyword>
<evidence type="ECO:0000256" key="12">
    <source>
        <dbReference type="SAM" id="MobiDB-lite"/>
    </source>
</evidence>
<evidence type="ECO:0000313" key="15">
    <source>
        <dbReference type="Proteomes" id="UP000648535"/>
    </source>
</evidence>
<dbReference type="Gene3D" id="1.10.10.10">
    <property type="entry name" value="Winged helix-like DNA-binding domain superfamily/Winged helix DNA-binding domain"/>
    <property type="match status" value="1"/>
</dbReference>
<evidence type="ECO:0000256" key="10">
    <source>
        <dbReference type="ARBA" id="ARBA00023163"/>
    </source>
</evidence>
<evidence type="ECO:0000256" key="5">
    <source>
        <dbReference type="ARBA" id="ARBA00022723"/>
    </source>
</evidence>
<reference evidence="13" key="1">
    <citation type="journal article" date="2014" name="Int. J. Syst. Evol. Microbiol.">
        <title>Complete genome sequence of Corynebacterium casei LMG S-19264T (=DSM 44701T), isolated from a smear-ripened cheese.</title>
        <authorList>
            <consortium name="US DOE Joint Genome Institute (JGI-PGF)"/>
            <person name="Walter F."/>
            <person name="Albersmeier A."/>
            <person name="Kalinowski J."/>
            <person name="Ruckert C."/>
        </authorList>
    </citation>
    <scope>NUCLEOTIDE SEQUENCE</scope>
    <source>
        <strain evidence="13">JCM 1480</strain>
    </source>
</reference>
<keyword evidence="8" id="KW-0805">Transcription regulation</keyword>
<evidence type="ECO:0000256" key="8">
    <source>
        <dbReference type="ARBA" id="ARBA00023015"/>
    </source>
</evidence>
<evidence type="ECO:0000256" key="3">
    <source>
        <dbReference type="ARBA" id="ARBA00022490"/>
    </source>
</evidence>
<dbReference type="GO" id="GO:0008270">
    <property type="term" value="F:zinc ion binding"/>
    <property type="evidence" value="ECO:0007669"/>
    <property type="project" value="TreeGrafter"/>
</dbReference>
<protein>
    <submittedName>
        <fullName evidence="13">Ferric uptake regulation protein FurA</fullName>
    </submittedName>
    <submittedName>
        <fullName evidence="14">Fur family ferric uptake transcriptional regulator</fullName>
    </submittedName>
</protein>
<dbReference type="InterPro" id="IPR036388">
    <property type="entry name" value="WH-like_DNA-bd_sf"/>
</dbReference>
<keyword evidence="16" id="KW-1185">Reference proteome</keyword>
<comment type="cofactor">
    <cofactor evidence="11">
        <name>Zn(2+)</name>
        <dbReference type="ChEBI" id="CHEBI:29105"/>
    </cofactor>
    <text evidence="11">Binds 1 zinc ion per subunit.</text>
</comment>
<sequence length="174" mass="17550">MEDAELLRTAGLRVTTPRLAVLRATGSMPHATADDIVTALAAELPTTSHQAVYGVLAALTGVGLVRRIEPAGSPARYERRTGDNHHHIVCTMCGAIEDVDCAVGHAPCLTPSETHGFAVTTAEVTYWGICDRCAAAEREDATPAGAPAAPAAPGGAPAAPATPAGAPATPGAVV</sequence>
<feature type="binding site" evidence="11">
    <location>
        <position position="130"/>
    </location>
    <ligand>
        <name>Zn(2+)</name>
        <dbReference type="ChEBI" id="CHEBI:29105"/>
    </ligand>
</feature>
<feature type="binding site" evidence="11">
    <location>
        <position position="133"/>
    </location>
    <ligand>
        <name>Zn(2+)</name>
        <dbReference type="ChEBI" id="CHEBI:29105"/>
    </ligand>
</feature>
<keyword evidence="6 11" id="KW-0862">Zinc</keyword>
<evidence type="ECO:0000256" key="11">
    <source>
        <dbReference type="PIRSR" id="PIRSR602481-1"/>
    </source>
</evidence>
<name>A0A8H9GAA9_9MICO</name>
<organism evidence="13 15">
    <name type="scientific">Curtobacterium luteum</name>
    <dbReference type="NCBI Taxonomy" id="33881"/>
    <lineage>
        <taxon>Bacteria</taxon>
        <taxon>Bacillati</taxon>
        <taxon>Actinomycetota</taxon>
        <taxon>Actinomycetes</taxon>
        <taxon>Micrococcales</taxon>
        <taxon>Microbacteriaceae</taxon>
        <taxon>Curtobacterium</taxon>
    </lineage>
</organism>
<dbReference type="Pfam" id="PF01475">
    <property type="entry name" value="FUR"/>
    <property type="match status" value="1"/>
</dbReference>
<dbReference type="AlphaFoldDB" id="A0A8H9GAA9"/>
<evidence type="ECO:0000256" key="7">
    <source>
        <dbReference type="ARBA" id="ARBA00023004"/>
    </source>
</evidence>
<feature type="binding site" evidence="11">
    <location>
        <position position="90"/>
    </location>
    <ligand>
        <name>Zn(2+)</name>
        <dbReference type="ChEBI" id="CHEBI:29105"/>
    </ligand>
</feature>
<dbReference type="GO" id="GO:0003700">
    <property type="term" value="F:DNA-binding transcription factor activity"/>
    <property type="evidence" value="ECO:0007669"/>
    <property type="project" value="InterPro"/>
</dbReference>
<dbReference type="RefSeq" id="WP_229728025.1">
    <property type="nucleotide sequence ID" value="NZ_BMOI01000010.1"/>
</dbReference>
<dbReference type="EMBL" id="JAFBCG010000001">
    <property type="protein sequence ID" value="MBM7803903.1"/>
    <property type="molecule type" value="Genomic_DNA"/>
</dbReference>
<gene>
    <name evidence="13" type="ORF">GCM10009769_23710</name>
    <name evidence="14" type="ORF">JOE58_003154</name>
</gene>
<evidence type="ECO:0000313" key="13">
    <source>
        <dbReference type="EMBL" id="GGL04838.1"/>
    </source>
</evidence>
<dbReference type="InterPro" id="IPR002481">
    <property type="entry name" value="FUR"/>
</dbReference>
<keyword evidence="5 11" id="KW-0479">Metal-binding</keyword>
<dbReference type="GO" id="GO:1900376">
    <property type="term" value="P:regulation of secondary metabolite biosynthetic process"/>
    <property type="evidence" value="ECO:0007669"/>
    <property type="project" value="TreeGrafter"/>
</dbReference>
<reference evidence="14 16" key="3">
    <citation type="submission" date="2021-01" db="EMBL/GenBank/DDBJ databases">
        <title>Sequencing the genomes of 1000 actinobacteria strains.</title>
        <authorList>
            <person name="Klenk H.-P."/>
        </authorList>
    </citation>
    <scope>NUCLEOTIDE SEQUENCE [LARGE SCALE GENOMIC DNA]</scope>
    <source>
        <strain evidence="14 16">DSM 20542</strain>
    </source>
</reference>
<dbReference type="EMBL" id="BMOI01000010">
    <property type="protein sequence ID" value="GGL04838.1"/>
    <property type="molecule type" value="Genomic_DNA"/>
</dbReference>
<evidence type="ECO:0000313" key="16">
    <source>
        <dbReference type="Proteomes" id="UP000746584"/>
    </source>
</evidence>
<evidence type="ECO:0000313" key="14">
    <source>
        <dbReference type="EMBL" id="MBM7803903.1"/>
    </source>
</evidence>
<feature type="compositionally biased region" description="Low complexity" evidence="12">
    <location>
        <begin position="142"/>
        <end position="174"/>
    </location>
</feature>
<dbReference type="GO" id="GO:0000976">
    <property type="term" value="F:transcription cis-regulatory region binding"/>
    <property type="evidence" value="ECO:0007669"/>
    <property type="project" value="TreeGrafter"/>
</dbReference>
<feature type="region of interest" description="Disordered" evidence="12">
    <location>
        <begin position="141"/>
        <end position="174"/>
    </location>
</feature>
<dbReference type="PANTHER" id="PTHR33202:SF18">
    <property type="entry name" value="TRANSCRIPTIONAL REGULATOR FURA"/>
    <property type="match status" value="1"/>
</dbReference>
<dbReference type="Proteomes" id="UP000746584">
    <property type="component" value="Unassembled WGS sequence"/>
</dbReference>
<accession>A0A8H9GAA9</accession>
<dbReference type="GO" id="GO:0005737">
    <property type="term" value="C:cytoplasm"/>
    <property type="evidence" value="ECO:0007669"/>
    <property type="project" value="UniProtKB-SubCell"/>
</dbReference>
<evidence type="ECO:0000256" key="2">
    <source>
        <dbReference type="ARBA" id="ARBA00007957"/>
    </source>
</evidence>
<keyword evidence="10" id="KW-0804">Transcription</keyword>
<comment type="similarity">
    <text evidence="2">Belongs to the Fur family.</text>
</comment>
<dbReference type="Proteomes" id="UP000648535">
    <property type="component" value="Unassembled WGS sequence"/>
</dbReference>
<comment type="caution">
    <text evidence="13">The sequence shown here is derived from an EMBL/GenBank/DDBJ whole genome shotgun (WGS) entry which is preliminary data.</text>
</comment>
<dbReference type="GO" id="GO:0045892">
    <property type="term" value="P:negative regulation of DNA-templated transcription"/>
    <property type="evidence" value="ECO:0007669"/>
    <property type="project" value="TreeGrafter"/>
</dbReference>
<keyword evidence="9" id="KW-0238">DNA-binding</keyword>
<evidence type="ECO:0000256" key="6">
    <source>
        <dbReference type="ARBA" id="ARBA00022833"/>
    </source>
</evidence>
<dbReference type="Gene3D" id="3.30.1490.190">
    <property type="match status" value="1"/>
</dbReference>
<dbReference type="InterPro" id="IPR036390">
    <property type="entry name" value="WH_DNA-bd_sf"/>
</dbReference>